<keyword evidence="3" id="KW-1185">Reference proteome</keyword>
<accession>A0A6A5T0B8</accession>
<feature type="compositionally biased region" description="Basic and acidic residues" evidence="1">
    <location>
        <begin position="111"/>
        <end position="123"/>
    </location>
</feature>
<feature type="region of interest" description="Disordered" evidence="1">
    <location>
        <begin position="331"/>
        <end position="387"/>
    </location>
</feature>
<evidence type="ECO:0000313" key="2">
    <source>
        <dbReference type="EMBL" id="KAF1946425.1"/>
    </source>
</evidence>
<sequence length="387" mass="42891">MSLSAVSPTAEATSNIGSQTDPLVAQTAQRIANVINDFKRELDKRDGTWASATGTLELALQSQAFALAIVTDEDGEGYAITVRATSKPHDAANGIPHSAAVAPPAFKPTRRASDAELERDLVSRKKRKRDENGGSANKRALTDDDDDEDTMPLITKEDLDDLLARLREDVQGDTSECVNHVQRLLRRLREEWHEKNRWDCEQARLQQTPGPVRDSIPPGFPSPSVDRDEQNASIPDMIHREAKLISNQVRWVEDCRKMGADLHDKREETWRSSSAVFHDRQRQDREAFQTRILHDSSTHTQTLNHILNEVRAIGLYAQNMKWETPASHLTYPSPSVPTPPAFPAQSMQPARPTPQAPSPAGIAGGSGKERVRGRGRGRASYSAANPQ</sequence>
<dbReference type="OrthoDB" id="3645916at2759"/>
<gene>
    <name evidence="2" type="ORF">EJ02DRAFT_336189</name>
</gene>
<reference evidence="2" key="1">
    <citation type="journal article" date="2020" name="Stud. Mycol.">
        <title>101 Dothideomycetes genomes: a test case for predicting lifestyles and emergence of pathogens.</title>
        <authorList>
            <person name="Haridas S."/>
            <person name="Albert R."/>
            <person name="Binder M."/>
            <person name="Bloem J."/>
            <person name="Labutti K."/>
            <person name="Salamov A."/>
            <person name="Andreopoulos B."/>
            <person name="Baker S."/>
            <person name="Barry K."/>
            <person name="Bills G."/>
            <person name="Bluhm B."/>
            <person name="Cannon C."/>
            <person name="Castanera R."/>
            <person name="Culley D."/>
            <person name="Daum C."/>
            <person name="Ezra D."/>
            <person name="Gonzalez J."/>
            <person name="Henrissat B."/>
            <person name="Kuo A."/>
            <person name="Liang C."/>
            <person name="Lipzen A."/>
            <person name="Lutzoni F."/>
            <person name="Magnuson J."/>
            <person name="Mondo S."/>
            <person name="Nolan M."/>
            <person name="Ohm R."/>
            <person name="Pangilinan J."/>
            <person name="Park H.-J."/>
            <person name="Ramirez L."/>
            <person name="Alfaro M."/>
            <person name="Sun H."/>
            <person name="Tritt A."/>
            <person name="Yoshinaga Y."/>
            <person name="Zwiers L.-H."/>
            <person name="Turgeon B."/>
            <person name="Goodwin S."/>
            <person name="Spatafora J."/>
            <person name="Crous P."/>
            <person name="Grigoriev I."/>
        </authorList>
    </citation>
    <scope>NUCLEOTIDE SEQUENCE</scope>
    <source>
        <strain evidence="2">CBS 161.51</strain>
    </source>
</reference>
<protein>
    <submittedName>
        <fullName evidence="2">Uncharacterized protein</fullName>
    </submittedName>
</protein>
<name>A0A6A5T0B8_9PLEO</name>
<feature type="region of interest" description="Disordered" evidence="1">
    <location>
        <begin position="208"/>
        <end position="228"/>
    </location>
</feature>
<dbReference type="EMBL" id="ML976003">
    <property type="protein sequence ID" value="KAF1946425.1"/>
    <property type="molecule type" value="Genomic_DNA"/>
</dbReference>
<proteinExistence type="predicted"/>
<dbReference type="AlphaFoldDB" id="A0A6A5T0B8"/>
<feature type="region of interest" description="Disordered" evidence="1">
    <location>
        <begin position="96"/>
        <end position="153"/>
    </location>
</feature>
<evidence type="ECO:0000256" key="1">
    <source>
        <dbReference type="SAM" id="MobiDB-lite"/>
    </source>
</evidence>
<dbReference type="Proteomes" id="UP000800038">
    <property type="component" value="Unassembled WGS sequence"/>
</dbReference>
<evidence type="ECO:0000313" key="3">
    <source>
        <dbReference type="Proteomes" id="UP000800038"/>
    </source>
</evidence>
<organism evidence="2 3">
    <name type="scientific">Clathrospora elynae</name>
    <dbReference type="NCBI Taxonomy" id="706981"/>
    <lineage>
        <taxon>Eukaryota</taxon>
        <taxon>Fungi</taxon>
        <taxon>Dikarya</taxon>
        <taxon>Ascomycota</taxon>
        <taxon>Pezizomycotina</taxon>
        <taxon>Dothideomycetes</taxon>
        <taxon>Pleosporomycetidae</taxon>
        <taxon>Pleosporales</taxon>
        <taxon>Diademaceae</taxon>
        <taxon>Clathrospora</taxon>
    </lineage>
</organism>